<evidence type="ECO:0000256" key="7">
    <source>
        <dbReference type="SAM" id="MobiDB-lite"/>
    </source>
</evidence>
<organism evidence="10 11">
    <name type="scientific">Xanthoceras sorbifolium</name>
    <dbReference type="NCBI Taxonomy" id="99658"/>
    <lineage>
        <taxon>Eukaryota</taxon>
        <taxon>Viridiplantae</taxon>
        <taxon>Streptophyta</taxon>
        <taxon>Embryophyta</taxon>
        <taxon>Tracheophyta</taxon>
        <taxon>Spermatophyta</taxon>
        <taxon>Magnoliopsida</taxon>
        <taxon>eudicotyledons</taxon>
        <taxon>Gunneridae</taxon>
        <taxon>Pentapetalae</taxon>
        <taxon>rosids</taxon>
        <taxon>malvids</taxon>
        <taxon>Sapindales</taxon>
        <taxon>Sapindaceae</taxon>
        <taxon>Xanthoceroideae</taxon>
        <taxon>Xanthoceras</taxon>
    </lineage>
</organism>
<dbReference type="InterPro" id="IPR003614">
    <property type="entry name" value="Knottins"/>
</dbReference>
<gene>
    <name evidence="10" type="ORF">JRO89_XS12G0245200</name>
</gene>
<keyword evidence="3" id="KW-0295">Fungicide</keyword>
<dbReference type="PRINTS" id="PR00288">
    <property type="entry name" value="PUROTHIONIN"/>
</dbReference>
<reference evidence="10 11" key="1">
    <citation type="submission" date="2021-02" db="EMBL/GenBank/DDBJ databases">
        <title>Plant Genome Project.</title>
        <authorList>
            <person name="Zhang R.-G."/>
        </authorList>
    </citation>
    <scope>NUCLEOTIDE SEQUENCE [LARGE SCALE GENOMIC DNA]</scope>
    <source>
        <tissue evidence="10">Leaves</tissue>
    </source>
</reference>
<comment type="caution">
    <text evidence="10">The sequence shown here is derived from an EMBL/GenBank/DDBJ whole genome shotgun (WGS) entry which is preliminary data.</text>
</comment>
<feature type="chain" id="PRO_5045356441" description="Knottins-like domain-containing protein" evidence="8">
    <location>
        <begin position="27"/>
        <end position="96"/>
    </location>
</feature>
<evidence type="ECO:0000256" key="8">
    <source>
        <dbReference type="SAM" id="SignalP"/>
    </source>
</evidence>
<name>A0ABQ8HDP4_9ROSI</name>
<evidence type="ECO:0000313" key="11">
    <source>
        <dbReference type="Proteomes" id="UP000827721"/>
    </source>
</evidence>
<evidence type="ECO:0000256" key="1">
    <source>
        <dbReference type="ARBA" id="ARBA00006722"/>
    </source>
</evidence>
<dbReference type="EMBL" id="JAFEMO010000012">
    <property type="protein sequence ID" value="KAH7554607.1"/>
    <property type="molecule type" value="Genomic_DNA"/>
</dbReference>
<feature type="compositionally biased region" description="Pro residues" evidence="7">
    <location>
        <begin position="78"/>
        <end position="96"/>
    </location>
</feature>
<evidence type="ECO:0000256" key="3">
    <source>
        <dbReference type="ARBA" id="ARBA00022577"/>
    </source>
</evidence>
<keyword evidence="4 8" id="KW-0732">Signal</keyword>
<evidence type="ECO:0000256" key="2">
    <source>
        <dbReference type="ARBA" id="ARBA00022529"/>
    </source>
</evidence>
<evidence type="ECO:0000256" key="6">
    <source>
        <dbReference type="ARBA" id="ARBA00023157"/>
    </source>
</evidence>
<evidence type="ECO:0000313" key="10">
    <source>
        <dbReference type="EMBL" id="KAH7554607.1"/>
    </source>
</evidence>
<sequence>MERNLLGLSFTLLILFISEEVVRTQARLCYSESTTFKGLCISSHSCAMTCISEGFTDGKRTRWRRRCMCSKECGGPPLYQPPPYGDPPPPFNQYVN</sequence>
<evidence type="ECO:0000256" key="5">
    <source>
        <dbReference type="ARBA" id="ARBA00022821"/>
    </source>
</evidence>
<feature type="signal peptide" evidence="8">
    <location>
        <begin position="1"/>
        <end position="26"/>
    </location>
</feature>
<dbReference type="PANTHER" id="PTHR33147">
    <property type="entry name" value="DEFENSIN-LIKE PROTEIN 1"/>
    <property type="match status" value="1"/>
</dbReference>
<dbReference type="SUPFAM" id="SSF57095">
    <property type="entry name" value="Scorpion toxin-like"/>
    <property type="match status" value="1"/>
</dbReference>
<dbReference type="SMART" id="SM00505">
    <property type="entry name" value="Knot1"/>
    <property type="match status" value="1"/>
</dbReference>
<dbReference type="Pfam" id="PF00304">
    <property type="entry name" value="Gamma-thionin"/>
    <property type="match status" value="1"/>
</dbReference>
<protein>
    <recommendedName>
        <fullName evidence="9">Knottins-like domain-containing protein</fullName>
    </recommendedName>
</protein>
<feature type="region of interest" description="Disordered" evidence="7">
    <location>
        <begin position="75"/>
        <end position="96"/>
    </location>
</feature>
<feature type="domain" description="Knottins-like" evidence="9">
    <location>
        <begin position="28"/>
        <end position="73"/>
    </location>
</feature>
<dbReference type="InterPro" id="IPR036574">
    <property type="entry name" value="Scorpion_toxin-like_sf"/>
</dbReference>
<evidence type="ECO:0000259" key="9">
    <source>
        <dbReference type="SMART" id="SM00505"/>
    </source>
</evidence>
<comment type="similarity">
    <text evidence="1">Belongs to the DEFL family.</text>
</comment>
<evidence type="ECO:0000256" key="4">
    <source>
        <dbReference type="ARBA" id="ARBA00022729"/>
    </source>
</evidence>
<dbReference type="Proteomes" id="UP000827721">
    <property type="component" value="Unassembled WGS sequence"/>
</dbReference>
<dbReference type="InterPro" id="IPR008176">
    <property type="entry name" value="Defensin_plant"/>
</dbReference>
<dbReference type="Gene3D" id="3.30.30.10">
    <property type="entry name" value="Knottin, scorpion toxin-like"/>
    <property type="match status" value="1"/>
</dbReference>
<proteinExistence type="inferred from homology"/>
<keyword evidence="11" id="KW-1185">Reference proteome</keyword>
<keyword evidence="2" id="KW-0929">Antimicrobial</keyword>
<accession>A0ABQ8HDP4</accession>
<keyword evidence="6" id="KW-1015">Disulfide bond</keyword>
<dbReference type="PROSITE" id="PS00940">
    <property type="entry name" value="GAMMA_THIONIN"/>
    <property type="match status" value="1"/>
</dbReference>
<dbReference type="PANTHER" id="PTHR33147:SF39">
    <property type="entry name" value="DRO1 PROTEIN-RELATED"/>
    <property type="match status" value="1"/>
</dbReference>
<keyword evidence="5" id="KW-0611">Plant defense</keyword>